<dbReference type="Proteomes" id="UP001302321">
    <property type="component" value="Unassembled WGS sequence"/>
</dbReference>
<gene>
    <name evidence="1" type="ORF">QBC36DRAFT_294717</name>
</gene>
<name>A0AAN7A3P2_9PEZI</name>
<reference evidence="1" key="2">
    <citation type="submission" date="2023-05" db="EMBL/GenBank/DDBJ databases">
        <authorList>
            <consortium name="Lawrence Berkeley National Laboratory"/>
            <person name="Steindorff A."/>
            <person name="Hensen N."/>
            <person name="Bonometti L."/>
            <person name="Westerberg I."/>
            <person name="Brannstrom I.O."/>
            <person name="Guillou S."/>
            <person name="Cros-Aarteil S."/>
            <person name="Calhoun S."/>
            <person name="Haridas S."/>
            <person name="Kuo A."/>
            <person name="Mondo S."/>
            <person name="Pangilinan J."/>
            <person name="Riley R."/>
            <person name="Labutti K."/>
            <person name="Andreopoulos B."/>
            <person name="Lipzen A."/>
            <person name="Chen C."/>
            <person name="Yanf M."/>
            <person name="Daum C."/>
            <person name="Ng V."/>
            <person name="Clum A."/>
            <person name="Ohm R."/>
            <person name="Martin F."/>
            <person name="Silar P."/>
            <person name="Natvig D."/>
            <person name="Lalanne C."/>
            <person name="Gautier V."/>
            <person name="Ament-Velasquez S.L."/>
            <person name="Kruys A."/>
            <person name="Hutchinson M.I."/>
            <person name="Powell A.J."/>
            <person name="Barry K."/>
            <person name="Miller A.N."/>
            <person name="Grigoriev I.V."/>
            <person name="Debuchy R."/>
            <person name="Gladieux P."/>
            <person name="Thoren M.H."/>
            <person name="Johannesson H."/>
        </authorList>
    </citation>
    <scope>NUCLEOTIDE SEQUENCE</scope>
    <source>
        <strain evidence="1">CBS 892.96</strain>
    </source>
</reference>
<organism evidence="1 2">
    <name type="scientific">Triangularia setosa</name>
    <dbReference type="NCBI Taxonomy" id="2587417"/>
    <lineage>
        <taxon>Eukaryota</taxon>
        <taxon>Fungi</taxon>
        <taxon>Dikarya</taxon>
        <taxon>Ascomycota</taxon>
        <taxon>Pezizomycotina</taxon>
        <taxon>Sordariomycetes</taxon>
        <taxon>Sordariomycetidae</taxon>
        <taxon>Sordariales</taxon>
        <taxon>Podosporaceae</taxon>
        <taxon>Triangularia</taxon>
    </lineage>
</organism>
<dbReference type="EMBL" id="MU866467">
    <property type="protein sequence ID" value="KAK4172074.1"/>
    <property type="molecule type" value="Genomic_DNA"/>
</dbReference>
<evidence type="ECO:0000313" key="1">
    <source>
        <dbReference type="EMBL" id="KAK4172074.1"/>
    </source>
</evidence>
<sequence>MWAKGEVRPQQSVTYHEINFTAGVINPAISTYVKQNVIEADDNDPRGRDMIQGPWVKEALYLTSDTMSCLAISNSTGISSWQSLENYTEAMIRLSYMVVWSLLQRSYEPNSTLLTVELYEARV</sequence>
<comment type="caution">
    <text evidence="1">The sequence shown here is derived from an EMBL/GenBank/DDBJ whole genome shotgun (WGS) entry which is preliminary data.</text>
</comment>
<reference evidence="1" key="1">
    <citation type="journal article" date="2023" name="Mol. Phylogenet. Evol.">
        <title>Genome-scale phylogeny and comparative genomics of the fungal order Sordariales.</title>
        <authorList>
            <person name="Hensen N."/>
            <person name="Bonometti L."/>
            <person name="Westerberg I."/>
            <person name="Brannstrom I.O."/>
            <person name="Guillou S."/>
            <person name="Cros-Aarteil S."/>
            <person name="Calhoun S."/>
            <person name="Haridas S."/>
            <person name="Kuo A."/>
            <person name="Mondo S."/>
            <person name="Pangilinan J."/>
            <person name="Riley R."/>
            <person name="LaButti K."/>
            <person name="Andreopoulos B."/>
            <person name="Lipzen A."/>
            <person name="Chen C."/>
            <person name="Yan M."/>
            <person name="Daum C."/>
            <person name="Ng V."/>
            <person name="Clum A."/>
            <person name="Steindorff A."/>
            <person name="Ohm R.A."/>
            <person name="Martin F."/>
            <person name="Silar P."/>
            <person name="Natvig D.O."/>
            <person name="Lalanne C."/>
            <person name="Gautier V."/>
            <person name="Ament-Velasquez S.L."/>
            <person name="Kruys A."/>
            <person name="Hutchinson M.I."/>
            <person name="Powell A.J."/>
            <person name="Barry K."/>
            <person name="Miller A.N."/>
            <person name="Grigoriev I.V."/>
            <person name="Debuchy R."/>
            <person name="Gladieux P."/>
            <person name="Hiltunen Thoren M."/>
            <person name="Johannesson H."/>
        </authorList>
    </citation>
    <scope>NUCLEOTIDE SEQUENCE</scope>
    <source>
        <strain evidence="1">CBS 892.96</strain>
    </source>
</reference>
<accession>A0AAN7A3P2</accession>
<dbReference type="AlphaFoldDB" id="A0AAN7A3P2"/>
<evidence type="ECO:0000313" key="2">
    <source>
        <dbReference type="Proteomes" id="UP001302321"/>
    </source>
</evidence>
<keyword evidence="2" id="KW-1185">Reference proteome</keyword>
<proteinExistence type="predicted"/>
<protein>
    <submittedName>
        <fullName evidence="1">Uncharacterized protein</fullName>
    </submittedName>
</protein>